<keyword evidence="2" id="KW-0547">Nucleotide-binding</keyword>
<name>A0AAW2ZNV7_9EUKA</name>
<feature type="compositionally biased region" description="Basic and acidic residues" evidence="1">
    <location>
        <begin position="239"/>
        <end position="253"/>
    </location>
</feature>
<dbReference type="EMBL" id="JAOPGA020001734">
    <property type="protein sequence ID" value="KAL0490902.1"/>
    <property type="molecule type" value="Genomic_DNA"/>
</dbReference>
<accession>A0AAW2ZNV7</accession>
<sequence length="260" mass="29498">MTEDLFDIFDTVDISDTLNNVLQSNSTFTTNSSSSTENAFLRINNVDVRPSDASKNHGSHKRRHSFSTFSDSKRRKTEELPKRSQSSPPDNSLNNSEDDNTPPESHVDEFLSKEDFDEMMSGSINATHVVRDIHNVGFTPIQEPVSFMERTTVGSVVEFHSPQNVPIQNILTIPPNIQPPQIVIPQPLLYNRNIKRTRSASIESLSPNNLSEPTRSPPHLSPSSPRYLVASNNLRNRLKHSEVRPQRPEDKYMMKFSMKK</sequence>
<keyword evidence="2" id="KW-0347">Helicase</keyword>
<dbReference type="AlphaFoldDB" id="A0AAW2ZNV7"/>
<dbReference type="Proteomes" id="UP001431209">
    <property type="component" value="Unassembled WGS sequence"/>
</dbReference>
<keyword evidence="2" id="KW-0067">ATP-binding</keyword>
<organism evidence="2 3">
    <name type="scientific">Acrasis kona</name>
    <dbReference type="NCBI Taxonomy" id="1008807"/>
    <lineage>
        <taxon>Eukaryota</taxon>
        <taxon>Discoba</taxon>
        <taxon>Heterolobosea</taxon>
        <taxon>Tetramitia</taxon>
        <taxon>Eutetramitia</taxon>
        <taxon>Acrasidae</taxon>
        <taxon>Acrasis</taxon>
    </lineage>
</organism>
<dbReference type="GO" id="GO:0004386">
    <property type="term" value="F:helicase activity"/>
    <property type="evidence" value="ECO:0007669"/>
    <property type="project" value="UniProtKB-KW"/>
</dbReference>
<reference evidence="2 3" key="1">
    <citation type="submission" date="2024-03" db="EMBL/GenBank/DDBJ databases">
        <title>The Acrasis kona genome and developmental transcriptomes reveal deep origins of eukaryotic multicellular pathways.</title>
        <authorList>
            <person name="Sheikh S."/>
            <person name="Fu C.-J."/>
            <person name="Brown M.W."/>
            <person name="Baldauf S.L."/>
        </authorList>
    </citation>
    <scope>NUCLEOTIDE SEQUENCE [LARGE SCALE GENOMIC DNA]</scope>
    <source>
        <strain evidence="2 3">ATCC MYA-3509</strain>
    </source>
</reference>
<keyword evidence="3" id="KW-1185">Reference proteome</keyword>
<feature type="compositionally biased region" description="Polar residues" evidence="1">
    <location>
        <begin position="83"/>
        <end position="95"/>
    </location>
</feature>
<proteinExistence type="predicted"/>
<feature type="region of interest" description="Disordered" evidence="1">
    <location>
        <begin position="202"/>
        <end position="260"/>
    </location>
</feature>
<evidence type="ECO:0000313" key="3">
    <source>
        <dbReference type="Proteomes" id="UP001431209"/>
    </source>
</evidence>
<protein>
    <submittedName>
        <fullName evidence="2">Holliday junction ATP-dependent DNA helicase RuvB</fullName>
    </submittedName>
</protein>
<feature type="compositionally biased region" description="Polar residues" evidence="1">
    <location>
        <begin position="202"/>
        <end position="214"/>
    </location>
</feature>
<feature type="region of interest" description="Disordered" evidence="1">
    <location>
        <begin position="47"/>
        <end position="107"/>
    </location>
</feature>
<evidence type="ECO:0000313" key="2">
    <source>
        <dbReference type="EMBL" id="KAL0490902.1"/>
    </source>
</evidence>
<comment type="caution">
    <text evidence="2">The sequence shown here is derived from an EMBL/GenBank/DDBJ whole genome shotgun (WGS) entry which is preliminary data.</text>
</comment>
<keyword evidence="2" id="KW-0378">Hydrolase</keyword>
<gene>
    <name evidence="2" type="ORF">AKO1_009841</name>
</gene>
<evidence type="ECO:0000256" key="1">
    <source>
        <dbReference type="SAM" id="MobiDB-lite"/>
    </source>
</evidence>